<dbReference type="KEGG" id="vgu:HYG85_22820"/>
<dbReference type="Gene3D" id="2.60.120.260">
    <property type="entry name" value="Galactose-binding domain-like"/>
    <property type="match status" value="1"/>
</dbReference>
<accession>A0A8J8MEQ3</accession>
<evidence type="ECO:0000313" key="2">
    <source>
        <dbReference type="EMBL" id="QUH31607.1"/>
    </source>
</evidence>
<evidence type="ECO:0000313" key="3">
    <source>
        <dbReference type="Proteomes" id="UP000677305"/>
    </source>
</evidence>
<reference evidence="2 3" key="1">
    <citation type="submission" date="2020-07" db="EMBL/GenBank/DDBJ databases">
        <title>Vallitalea guaymasensis genome.</title>
        <authorList>
            <person name="Postec A."/>
        </authorList>
    </citation>
    <scope>NUCLEOTIDE SEQUENCE [LARGE SCALE GENOMIC DNA]</scope>
    <source>
        <strain evidence="2 3">Ra1766G1</strain>
    </source>
</reference>
<sequence>MKKKVLTSLLALVFCLTFAFNVPEVYAEDGWDTSRYGDLIDIGPKIRELEKDNEYKEKVANQIKQFARTVNLAENRLFALEADDPNFTFNGGTKHFLSYDEQNGYYLKTYTLRSIGDSVEIWIADNLDYIDDREAPVITQAQADHMKDVFDETVYPKDTDFFGMHDSHTGINATLPGQVGLPADYYVSQDGVERVILLVDNFRDVNYYDKTYPLIIGGFYSPMYEEYTDRNIINISAKDWEHRLDSNWLPTTAHEFQHLIHDDNDSSETTWLNEGMSEFAEFLCFEMHPMSHVNAFLDYPENSLIEWDEHVDAPTGPETLADYGQAYLFVLYMNDHFGHDFIQALAKNESHGIESTNQVLNQFNTGIDFEELFRRFTIAAAIDTDLFGGDFYNFDSIDVNVDFESALEYDKDGVPAWGADYKVLDNSKRIRNIKFDGVEFMPNPWKAMEDPKENRGTVLWGNNGDNIDNQLIFRADLSSAVNPLLKFDTFVDAEPLWDACMVQVSTDEGQTWTSLANDNTIDKDTFPLNSQAPQIYENLPGFSRQDTAWGSEEFDLTQYAGQEILVAFRYMTDSASNESGWFIDNVQIEEIGYNHDCNSLEGFKSIDEILDIKVEYCVTFINKKTFGNEGDIFYLETFNIHNLDPFNITEQDSVKLNCFFQHGTTYMIVWYAAPIGKKGAVDFTYEIVYSKFFDGFKTR</sequence>
<dbReference type="AlphaFoldDB" id="A0A8J8MEQ3"/>
<dbReference type="Proteomes" id="UP000677305">
    <property type="component" value="Chromosome"/>
</dbReference>
<keyword evidence="1" id="KW-0732">Signal</keyword>
<dbReference type="NCBIfam" id="NF038128">
    <property type="entry name" value="choice_anch_J"/>
    <property type="match status" value="1"/>
</dbReference>
<protein>
    <submittedName>
        <fullName evidence="2">Immune inhibitor A</fullName>
    </submittedName>
</protein>
<evidence type="ECO:0000256" key="1">
    <source>
        <dbReference type="SAM" id="SignalP"/>
    </source>
</evidence>
<keyword evidence="3" id="KW-1185">Reference proteome</keyword>
<feature type="chain" id="PRO_5035274654" evidence="1">
    <location>
        <begin position="28"/>
        <end position="699"/>
    </location>
</feature>
<gene>
    <name evidence="2" type="ORF">HYG85_22820</name>
</gene>
<proteinExistence type="predicted"/>
<dbReference type="Pfam" id="PF20773">
    <property type="entry name" value="InhA-like_MAM"/>
    <property type="match status" value="1"/>
</dbReference>
<dbReference type="EMBL" id="CP058561">
    <property type="protein sequence ID" value="QUH31607.1"/>
    <property type="molecule type" value="Genomic_DNA"/>
</dbReference>
<name>A0A8J8MEQ3_9FIRM</name>
<feature type="signal peptide" evidence="1">
    <location>
        <begin position="1"/>
        <end position="27"/>
    </location>
</feature>
<organism evidence="2 3">
    <name type="scientific">Vallitalea guaymasensis</name>
    <dbReference type="NCBI Taxonomy" id="1185412"/>
    <lineage>
        <taxon>Bacteria</taxon>
        <taxon>Bacillati</taxon>
        <taxon>Bacillota</taxon>
        <taxon>Clostridia</taxon>
        <taxon>Lachnospirales</taxon>
        <taxon>Vallitaleaceae</taxon>
        <taxon>Vallitalea</taxon>
    </lineage>
</organism>
<dbReference type="RefSeq" id="WP_212691575.1">
    <property type="nucleotide sequence ID" value="NZ_CP058561.1"/>
</dbReference>